<keyword evidence="1" id="KW-0150">Chloroplast</keyword>
<gene>
    <name evidence="1" type="primary">ycf58</name>
</gene>
<protein>
    <submittedName>
        <fullName evidence="1">Uncharacterized protein</fullName>
    </submittedName>
</protein>
<reference evidence="1" key="1">
    <citation type="journal article" date="2017" name="J. Phycol.">
        <title>Analysis of chloroplast genomes and a supermatrix inform reclassification of the Rhodomelaceae (Rhodophyta).</title>
        <authorList>
            <person name="Diaz-Tapia P."/>
            <person name="Maggs C.A."/>
            <person name="West J.A."/>
            <person name="Verbruggen H."/>
        </authorList>
    </citation>
    <scope>NUCLEOTIDE SEQUENCE</scope>
    <source>
        <strain evidence="1">PD1509</strain>
    </source>
</reference>
<name>A0A1Z1MNF1_9FLOR</name>
<keyword evidence="1" id="KW-0934">Plastid</keyword>
<dbReference type="AlphaFoldDB" id="A0A1Z1MNF1"/>
<sequence>MTNKKKFFDNYKRLSGQWLVCKNIYFLDNKKYIFEQKKAYIETSKQDLYHENNQNNSQLNFINNIVIKINSTIQDKNFSYEEYLYFVNNNLLISIGLMKYLKNLQYVGITIRSYIKLIDTKKNI</sequence>
<dbReference type="EMBL" id="MF101448">
    <property type="protein sequence ID" value="ARW67623.1"/>
    <property type="molecule type" value="Genomic_DNA"/>
</dbReference>
<proteinExistence type="predicted"/>
<organism evidence="1">
    <name type="scientific">Lophocladia kuetzingii</name>
    <dbReference type="NCBI Taxonomy" id="675577"/>
    <lineage>
        <taxon>Eukaryota</taxon>
        <taxon>Rhodophyta</taxon>
        <taxon>Florideophyceae</taxon>
        <taxon>Rhodymeniophycidae</taxon>
        <taxon>Ceramiales</taxon>
        <taxon>Rhodomelaceae</taxon>
        <taxon>Lophothalieae</taxon>
        <taxon>Lophocladia</taxon>
    </lineage>
</organism>
<evidence type="ECO:0000313" key="1">
    <source>
        <dbReference type="EMBL" id="ARW67623.1"/>
    </source>
</evidence>
<geneLocation type="chloroplast" evidence="1"/>
<accession>A0A1Z1MNF1</accession>
<dbReference type="RefSeq" id="YP_009398437.1">
    <property type="nucleotide sequence ID" value="NC_035292.1"/>
</dbReference>
<dbReference type="GeneID" id="33360973"/>